<evidence type="ECO:0000256" key="2">
    <source>
        <dbReference type="ARBA" id="ARBA00007599"/>
    </source>
</evidence>
<sequence>MERIIVKNLEELDKLTKEIAKNLKGNEIILLEGDLGAGKTTFTKYLLKNLGVDEDITSPTFTVMNQYESPNFDIYHIDMYRVNDIDISDLIGNGLIIIEWPKFEVRCDDCKIIKIKIEPLEDDSRIFEISQ</sequence>
<dbReference type="SUPFAM" id="SSF52540">
    <property type="entry name" value="P-loop containing nucleoside triphosphate hydrolases"/>
    <property type="match status" value="1"/>
</dbReference>
<comment type="similarity">
    <text evidence="2">Belongs to the TsaE family.</text>
</comment>
<dbReference type="NCBIfam" id="TIGR00150">
    <property type="entry name" value="T6A_YjeE"/>
    <property type="match status" value="1"/>
</dbReference>
<evidence type="ECO:0000256" key="1">
    <source>
        <dbReference type="ARBA" id="ARBA00004496"/>
    </source>
</evidence>
<dbReference type="GO" id="GO:0002949">
    <property type="term" value="P:tRNA threonylcarbamoyladenosine modification"/>
    <property type="evidence" value="ECO:0007669"/>
    <property type="project" value="InterPro"/>
</dbReference>
<dbReference type="PANTHER" id="PTHR33540">
    <property type="entry name" value="TRNA THREONYLCARBAMOYLADENOSINE BIOSYNTHESIS PROTEIN TSAE"/>
    <property type="match status" value="1"/>
</dbReference>
<dbReference type="InterPro" id="IPR003442">
    <property type="entry name" value="T6A_TsaE"/>
</dbReference>
<dbReference type="InterPro" id="IPR027417">
    <property type="entry name" value="P-loop_NTPase"/>
</dbReference>
<keyword evidence="8" id="KW-0067">ATP-binding</keyword>
<evidence type="ECO:0000256" key="8">
    <source>
        <dbReference type="ARBA" id="ARBA00022840"/>
    </source>
</evidence>
<name>C4FJZ7_9AQUI</name>
<dbReference type="Proteomes" id="UP000005540">
    <property type="component" value="Unassembled WGS sequence"/>
</dbReference>
<dbReference type="PANTHER" id="PTHR33540:SF2">
    <property type="entry name" value="TRNA THREONYLCARBAMOYLADENOSINE BIOSYNTHESIS PROTEIN TSAE"/>
    <property type="match status" value="1"/>
</dbReference>
<evidence type="ECO:0000256" key="9">
    <source>
        <dbReference type="ARBA" id="ARBA00022842"/>
    </source>
</evidence>
<gene>
    <name evidence="11" type="ORF">SULYE_0897</name>
</gene>
<comment type="caution">
    <text evidence="11">The sequence shown here is derived from an EMBL/GenBank/DDBJ whole genome shotgun (WGS) entry which is preliminary data.</text>
</comment>
<dbReference type="Pfam" id="PF02367">
    <property type="entry name" value="TsaE"/>
    <property type="match status" value="1"/>
</dbReference>
<keyword evidence="4" id="KW-0963">Cytoplasm</keyword>
<keyword evidence="12" id="KW-1185">Reference proteome</keyword>
<keyword evidence="7" id="KW-0547">Nucleotide-binding</keyword>
<dbReference type="GO" id="GO:0005737">
    <property type="term" value="C:cytoplasm"/>
    <property type="evidence" value="ECO:0007669"/>
    <property type="project" value="UniProtKB-SubCell"/>
</dbReference>
<comment type="subcellular location">
    <subcellularLocation>
        <location evidence="1">Cytoplasm</location>
    </subcellularLocation>
</comment>
<reference evidence="11 12" key="1">
    <citation type="submission" date="2009-04" db="EMBL/GenBank/DDBJ databases">
        <authorList>
            <person name="Reysenbach A.-L."/>
            <person name="Heidelberg J.F."/>
            <person name="Nelson W.C."/>
        </authorList>
    </citation>
    <scope>NUCLEOTIDE SEQUENCE [LARGE SCALE GENOMIC DNA]</scope>
    <source>
        <strain evidence="11 12">SS-5</strain>
    </source>
</reference>
<protein>
    <recommendedName>
        <fullName evidence="3">tRNA threonylcarbamoyladenosine biosynthesis protein TsaE</fullName>
    </recommendedName>
    <alternativeName>
        <fullName evidence="10">t(6)A37 threonylcarbamoyladenosine biosynthesis protein TsaE</fullName>
    </alternativeName>
</protein>
<dbReference type="AlphaFoldDB" id="C4FJZ7"/>
<organism evidence="11 12">
    <name type="scientific">Sulfurihydrogenibium yellowstonense SS-5</name>
    <dbReference type="NCBI Taxonomy" id="432331"/>
    <lineage>
        <taxon>Bacteria</taxon>
        <taxon>Pseudomonadati</taxon>
        <taxon>Aquificota</taxon>
        <taxon>Aquificia</taxon>
        <taxon>Aquificales</taxon>
        <taxon>Hydrogenothermaceae</taxon>
        <taxon>Sulfurihydrogenibium</taxon>
    </lineage>
</organism>
<dbReference type="GO" id="GO:0046872">
    <property type="term" value="F:metal ion binding"/>
    <property type="evidence" value="ECO:0007669"/>
    <property type="project" value="UniProtKB-KW"/>
</dbReference>
<dbReference type="EMBL" id="ABZS01000074">
    <property type="protein sequence ID" value="EEP60605.1"/>
    <property type="molecule type" value="Genomic_DNA"/>
</dbReference>
<dbReference type="OrthoDB" id="9815896at2"/>
<dbReference type="RefSeq" id="WP_007546823.1">
    <property type="nucleotide sequence ID" value="NZ_ABZS01000074.1"/>
</dbReference>
<evidence type="ECO:0000256" key="3">
    <source>
        <dbReference type="ARBA" id="ARBA00019010"/>
    </source>
</evidence>
<evidence type="ECO:0000256" key="4">
    <source>
        <dbReference type="ARBA" id="ARBA00022490"/>
    </source>
</evidence>
<evidence type="ECO:0000256" key="7">
    <source>
        <dbReference type="ARBA" id="ARBA00022741"/>
    </source>
</evidence>
<evidence type="ECO:0000313" key="11">
    <source>
        <dbReference type="EMBL" id="EEP60605.1"/>
    </source>
</evidence>
<evidence type="ECO:0000256" key="5">
    <source>
        <dbReference type="ARBA" id="ARBA00022694"/>
    </source>
</evidence>
<evidence type="ECO:0000256" key="10">
    <source>
        <dbReference type="ARBA" id="ARBA00032441"/>
    </source>
</evidence>
<keyword evidence="5" id="KW-0819">tRNA processing</keyword>
<dbReference type="Gene3D" id="3.40.50.300">
    <property type="entry name" value="P-loop containing nucleotide triphosphate hydrolases"/>
    <property type="match status" value="1"/>
</dbReference>
<keyword evidence="9" id="KW-0460">Magnesium</keyword>
<accession>C4FJZ7</accession>
<evidence type="ECO:0000313" key="12">
    <source>
        <dbReference type="Proteomes" id="UP000005540"/>
    </source>
</evidence>
<evidence type="ECO:0000256" key="6">
    <source>
        <dbReference type="ARBA" id="ARBA00022723"/>
    </source>
</evidence>
<keyword evidence="6" id="KW-0479">Metal-binding</keyword>
<dbReference type="GO" id="GO:0005524">
    <property type="term" value="F:ATP binding"/>
    <property type="evidence" value="ECO:0007669"/>
    <property type="project" value="UniProtKB-KW"/>
</dbReference>
<proteinExistence type="inferred from homology"/>